<dbReference type="RefSeq" id="WP_147758148.1">
    <property type="nucleotide sequence ID" value="NZ_SAXT01000003.1"/>
</dbReference>
<dbReference type="Proteomes" id="UP000325116">
    <property type="component" value="Unassembled WGS sequence"/>
</dbReference>
<evidence type="ECO:0000313" key="1">
    <source>
        <dbReference type="EMBL" id="TXJ12960.1"/>
    </source>
</evidence>
<accession>A0A5C8CI69</accession>
<reference evidence="1 2" key="1">
    <citation type="journal article" date="1992" name="Lakartidningen">
        <title>[Penicillin V and not amoxicillin is the first choice preparation in acute otitis].</title>
        <authorList>
            <person name="Kamme C."/>
            <person name="Lundgren K."/>
            <person name="Prellner K."/>
        </authorList>
    </citation>
    <scope>NUCLEOTIDE SEQUENCE [LARGE SCALE GENOMIC DNA]</scope>
    <source>
        <strain evidence="1 2">W1</strain>
    </source>
</reference>
<protein>
    <submittedName>
        <fullName evidence="1">Uncharacterized protein</fullName>
    </submittedName>
</protein>
<name>A0A5C8CI69_9SPIR</name>
<dbReference type="AlphaFoldDB" id="A0A5C8CI69"/>
<evidence type="ECO:0000313" key="2">
    <source>
        <dbReference type="Proteomes" id="UP000325116"/>
    </source>
</evidence>
<organism evidence="1 2">
    <name type="scientific">Brachyspira aalborgi</name>
    <dbReference type="NCBI Taxonomy" id="29522"/>
    <lineage>
        <taxon>Bacteria</taxon>
        <taxon>Pseudomonadati</taxon>
        <taxon>Spirochaetota</taxon>
        <taxon>Spirochaetia</taxon>
        <taxon>Brachyspirales</taxon>
        <taxon>Brachyspiraceae</taxon>
        <taxon>Brachyspira</taxon>
    </lineage>
</organism>
<sequence length="144" mass="17112">MKDKDIMDIEVYQIKSNKWQIIKEEKNIILKLLAYKLSSWADDTYLKVIINKETKLKNIIIEWNCADLVFETHKTFFKFDNELPDNLDCKASEDKKSSIIIDADYVYYNLLDYNLLIARSSLEKSKTTRIFDISKFREVVKNIN</sequence>
<proteinExistence type="predicted"/>
<dbReference type="EMBL" id="SAXT01000003">
    <property type="protein sequence ID" value="TXJ12960.1"/>
    <property type="molecule type" value="Genomic_DNA"/>
</dbReference>
<comment type="caution">
    <text evidence="1">The sequence shown here is derived from an EMBL/GenBank/DDBJ whole genome shotgun (WGS) entry which is preliminary data.</text>
</comment>
<gene>
    <name evidence="1" type="ORF">EPJ80_05030</name>
</gene>